<dbReference type="AlphaFoldDB" id="A0A9D4QZA6"/>
<dbReference type="Proteomes" id="UP000828390">
    <property type="component" value="Unassembled WGS sequence"/>
</dbReference>
<comment type="caution">
    <text evidence="1">The sequence shown here is derived from an EMBL/GenBank/DDBJ whole genome shotgun (WGS) entry which is preliminary data.</text>
</comment>
<organism evidence="1 2">
    <name type="scientific">Dreissena polymorpha</name>
    <name type="common">Zebra mussel</name>
    <name type="synonym">Mytilus polymorpha</name>
    <dbReference type="NCBI Taxonomy" id="45954"/>
    <lineage>
        <taxon>Eukaryota</taxon>
        <taxon>Metazoa</taxon>
        <taxon>Spiralia</taxon>
        <taxon>Lophotrochozoa</taxon>
        <taxon>Mollusca</taxon>
        <taxon>Bivalvia</taxon>
        <taxon>Autobranchia</taxon>
        <taxon>Heteroconchia</taxon>
        <taxon>Euheterodonta</taxon>
        <taxon>Imparidentia</taxon>
        <taxon>Neoheterodontei</taxon>
        <taxon>Myida</taxon>
        <taxon>Dreissenoidea</taxon>
        <taxon>Dreissenidae</taxon>
        <taxon>Dreissena</taxon>
    </lineage>
</organism>
<protein>
    <submittedName>
        <fullName evidence="1">Uncharacterized protein</fullName>
    </submittedName>
</protein>
<proteinExistence type="predicted"/>
<gene>
    <name evidence="1" type="ORF">DPMN_091637</name>
</gene>
<accession>A0A9D4QZA6</accession>
<keyword evidence="2" id="KW-1185">Reference proteome</keyword>
<evidence type="ECO:0000313" key="1">
    <source>
        <dbReference type="EMBL" id="KAH3849241.1"/>
    </source>
</evidence>
<reference evidence="1" key="1">
    <citation type="journal article" date="2019" name="bioRxiv">
        <title>The Genome of the Zebra Mussel, Dreissena polymorpha: A Resource for Invasive Species Research.</title>
        <authorList>
            <person name="McCartney M.A."/>
            <person name="Auch B."/>
            <person name="Kono T."/>
            <person name="Mallez S."/>
            <person name="Zhang Y."/>
            <person name="Obille A."/>
            <person name="Becker A."/>
            <person name="Abrahante J.E."/>
            <person name="Garbe J."/>
            <person name="Badalamenti J.P."/>
            <person name="Herman A."/>
            <person name="Mangelson H."/>
            <person name="Liachko I."/>
            <person name="Sullivan S."/>
            <person name="Sone E.D."/>
            <person name="Koren S."/>
            <person name="Silverstein K.A.T."/>
            <person name="Beckman K.B."/>
            <person name="Gohl D.M."/>
        </authorList>
    </citation>
    <scope>NUCLEOTIDE SEQUENCE</scope>
    <source>
        <strain evidence="1">Duluth1</strain>
        <tissue evidence="1">Whole animal</tissue>
    </source>
</reference>
<sequence>MYDIALNQETRNLFQLTPVGRYFVSQGGYPAFMNDVIMPMIAKLAVELHEAGISCNVMYPIVRRRVQNYVLEGAAKEGFLCARPRRRIRRTFYRRSLIKFNTNLSS</sequence>
<evidence type="ECO:0000313" key="2">
    <source>
        <dbReference type="Proteomes" id="UP000828390"/>
    </source>
</evidence>
<dbReference type="EMBL" id="JAIWYP010000003">
    <property type="protein sequence ID" value="KAH3849241.1"/>
    <property type="molecule type" value="Genomic_DNA"/>
</dbReference>
<reference evidence="1" key="2">
    <citation type="submission" date="2020-11" db="EMBL/GenBank/DDBJ databases">
        <authorList>
            <person name="McCartney M.A."/>
            <person name="Auch B."/>
            <person name="Kono T."/>
            <person name="Mallez S."/>
            <person name="Becker A."/>
            <person name="Gohl D.M."/>
            <person name="Silverstein K.A.T."/>
            <person name="Koren S."/>
            <person name="Bechman K.B."/>
            <person name="Herman A."/>
            <person name="Abrahante J.E."/>
            <person name="Garbe J."/>
        </authorList>
    </citation>
    <scope>NUCLEOTIDE SEQUENCE</scope>
    <source>
        <strain evidence="1">Duluth1</strain>
        <tissue evidence="1">Whole animal</tissue>
    </source>
</reference>
<name>A0A9D4QZA6_DREPO</name>